<accession>X6MD94</accession>
<sequence>MDHDVLYLWTEYILKEKQNLLKVNEFEFLNGWWRFGPLPSIQDRSRIRRELIEKFSADKAKAESMDKQDTMQDSNLDYIQKFVWDLLSCNYLAKFNQFKKKINQNYTLPCLQIKHSLHNWQCVPFIITICFLFVCLYKKFLILLYLYSCGLPINYRQLLSLLFSLDKKLAHVFVVRCFPHNVYNNLSVKNGFLRDVN</sequence>
<organism evidence="2 3">
    <name type="scientific">Reticulomyxa filosa</name>
    <dbReference type="NCBI Taxonomy" id="46433"/>
    <lineage>
        <taxon>Eukaryota</taxon>
        <taxon>Sar</taxon>
        <taxon>Rhizaria</taxon>
        <taxon>Retaria</taxon>
        <taxon>Foraminifera</taxon>
        <taxon>Monothalamids</taxon>
        <taxon>Reticulomyxidae</taxon>
        <taxon>Reticulomyxa</taxon>
    </lineage>
</organism>
<reference evidence="2 3" key="1">
    <citation type="journal article" date="2013" name="Curr. Biol.">
        <title>The Genome of the Foraminiferan Reticulomyxa filosa.</title>
        <authorList>
            <person name="Glockner G."/>
            <person name="Hulsmann N."/>
            <person name="Schleicher M."/>
            <person name="Noegel A.A."/>
            <person name="Eichinger L."/>
            <person name="Gallinger C."/>
            <person name="Pawlowski J."/>
            <person name="Sierra R."/>
            <person name="Euteneuer U."/>
            <person name="Pillet L."/>
            <person name="Moustafa A."/>
            <person name="Platzer M."/>
            <person name="Groth M."/>
            <person name="Szafranski K."/>
            <person name="Schliwa M."/>
        </authorList>
    </citation>
    <scope>NUCLEOTIDE SEQUENCE [LARGE SCALE GENOMIC DNA]</scope>
</reference>
<keyword evidence="3" id="KW-1185">Reference proteome</keyword>
<dbReference type="EMBL" id="ASPP01021844">
    <property type="protein sequence ID" value="ETO11988.1"/>
    <property type="molecule type" value="Genomic_DNA"/>
</dbReference>
<protein>
    <submittedName>
        <fullName evidence="2">Uncharacterized protein</fullName>
    </submittedName>
</protein>
<keyword evidence="1" id="KW-0472">Membrane</keyword>
<dbReference type="AlphaFoldDB" id="X6MD94"/>
<evidence type="ECO:0000313" key="3">
    <source>
        <dbReference type="Proteomes" id="UP000023152"/>
    </source>
</evidence>
<evidence type="ECO:0000313" key="2">
    <source>
        <dbReference type="EMBL" id="ETO11988.1"/>
    </source>
</evidence>
<feature type="transmembrane region" description="Helical" evidence="1">
    <location>
        <begin position="125"/>
        <end position="147"/>
    </location>
</feature>
<keyword evidence="1" id="KW-1133">Transmembrane helix</keyword>
<keyword evidence="1" id="KW-0812">Transmembrane</keyword>
<proteinExistence type="predicted"/>
<dbReference type="Proteomes" id="UP000023152">
    <property type="component" value="Unassembled WGS sequence"/>
</dbReference>
<name>X6MD94_RETFI</name>
<evidence type="ECO:0000256" key="1">
    <source>
        <dbReference type="SAM" id="Phobius"/>
    </source>
</evidence>
<gene>
    <name evidence="2" type="ORF">RFI_25387</name>
</gene>
<comment type="caution">
    <text evidence="2">The sequence shown here is derived from an EMBL/GenBank/DDBJ whole genome shotgun (WGS) entry which is preliminary data.</text>
</comment>